<reference evidence="1" key="1">
    <citation type="submission" date="2014-09" db="EMBL/GenBank/DDBJ databases">
        <authorList>
            <person name="Magalhaes I.L.F."/>
            <person name="Oliveira U."/>
            <person name="Santos F.R."/>
            <person name="Vidigal T.H.D.A."/>
            <person name="Brescovit A.D."/>
            <person name="Santos A.J."/>
        </authorList>
    </citation>
    <scope>NUCLEOTIDE SEQUENCE</scope>
    <source>
        <tissue evidence="1">Shoot tissue taken approximately 20 cm above the soil surface</tissue>
    </source>
</reference>
<organism evidence="1">
    <name type="scientific">Arundo donax</name>
    <name type="common">Giant reed</name>
    <name type="synonym">Donax arundinaceus</name>
    <dbReference type="NCBI Taxonomy" id="35708"/>
    <lineage>
        <taxon>Eukaryota</taxon>
        <taxon>Viridiplantae</taxon>
        <taxon>Streptophyta</taxon>
        <taxon>Embryophyta</taxon>
        <taxon>Tracheophyta</taxon>
        <taxon>Spermatophyta</taxon>
        <taxon>Magnoliopsida</taxon>
        <taxon>Liliopsida</taxon>
        <taxon>Poales</taxon>
        <taxon>Poaceae</taxon>
        <taxon>PACMAD clade</taxon>
        <taxon>Arundinoideae</taxon>
        <taxon>Arundineae</taxon>
        <taxon>Arundo</taxon>
    </lineage>
</organism>
<sequence length="34" mass="4062">MCEEPRSWPHSQYFSFTYFYVDLLPSLLQSCASQ</sequence>
<dbReference type="EMBL" id="GBRH01249374">
    <property type="protein sequence ID" value="JAD48521.1"/>
    <property type="molecule type" value="Transcribed_RNA"/>
</dbReference>
<proteinExistence type="predicted"/>
<dbReference type="AlphaFoldDB" id="A0A0A9ABR5"/>
<protein>
    <submittedName>
        <fullName evidence="1">Uncharacterized protein</fullName>
    </submittedName>
</protein>
<name>A0A0A9ABR5_ARUDO</name>
<reference evidence="1" key="2">
    <citation type="journal article" date="2015" name="Data Brief">
        <title>Shoot transcriptome of the giant reed, Arundo donax.</title>
        <authorList>
            <person name="Barrero R.A."/>
            <person name="Guerrero F.D."/>
            <person name="Moolhuijzen P."/>
            <person name="Goolsby J.A."/>
            <person name="Tidwell J."/>
            <person name="Bellgard S.E."/>
            <person name="Bellgard M.I."/>
        </authorList>
    </citation>
    <scope>NUCLEOTIDE SEQUENCE</scope>
    <source>
        <tissue evidence="1">Shoot tissue taken approximately 20 cm above the soil surface</tissue>
    </source>
</reference>
<evidence type="ECO:0000313" key="1">
    <source>
        <dbReference type="EMBL" id="JAD48521.1"/>
    </source>
</evidence>
<accession>A0A0A9ABR5</accession>